<sequence>MSTIRVTLLNFREGGRLPGGGYDMGPCVDVVAADPGSCDLVVICEGNHYAFQGATGKHQLANALAAATGRPLVAELGSLARGEFGPVVIYDPRFVRIDSFYGYGFPLPAQDKRNWLEACHAKTGHKFGLLPLHWHHLSSPRMFAAEEVTFTGELPYPVFLAGDTNTPADGGKTTRPDGTPRPRTDYSRLSPAKRHHKGRWKPGKHPRDIVDDTAPLDYLLGWWDEHTQTRVNHRNLFDLAEIAAYRYGEHDALTPTVHPRADGSAPRIDLVISNLAGRDCLLPGSFRVEPFRHPASVMDHAAVRFAVDLEKGHYTS</sequence>
<evidence type="ECO:0000256" key="1">
    <source>
        <dbReference type="SAM" id="MobiDB-lite"/>
    </source>
</evidence>
<accession>A0A5N0UYK9</accession>
<dbReference type="EMBL" id="VMNW02000038">
    <property type="protein sequence ID" value="KAA9157954.1"/>
    <property type="molecule type" value="Genomic_DNA"/>
</dbReference>
<dbReference type="RefSeq" id="WP_144757652.1">
    <property type="nucleotide sequence ID" value="NZ_VMNW02000038.1"/>
</dbReference>
<dbReference type="OrthoDB" id="3700621at2"/>
<keyword evidence="3" id="KW-1185">Reference proteome</keyword>
<name>A0A5N0UYK9_9PSEU</name>
<evidence type="ECO:0000313" key="2">
    <source>
        <dbReference type="EMBL" id="KAA9157954.1"/>
    </source>
</evidence>
<comment type="caution">
    <text evidence="2">The sequence shown here is derived from an EMBL/GenBank/DDBJ whole genome shotgun (WGS) entry which is preliminary data.</text>
</comment>
<dbReference type="SUPFAM" id="SSF56219">
    <property type="entry name" value="DNase I-like"/>
    <property type="match status" value="1"/>
</dbReference>
<dbReference type="Proteomes" id="UP000319769">
    <property type="component" value="Unassembled WGS sequence"/>
</dbReference>
<reference evidence="2" key="1">
    <citation type="submission" date="2019-09" db="EMBL/GenBank/DDBJ databases">
        <authorList>
            <person name="Teo W.F.A."/>
            <person name="Duangmal K."/>
        </authorList>
    </citation>
    <scope>NUCLEOTIDE SEQUENCE [LARGE SCALE GENOMIC DNA]</scope>
    <source>
        <strain evidence="2">K81G1</strain>
    </source>
</reference>
<feature type="compositionally biased region" description="Basic residues" evidence="1">
    <location>
        <begin position="191"/>
        <end position="204"/>
    </location>
</feature>
<feature type="region of interest" description="Disordered" evidence="1">
    <location>
        <begin position="161"/>
        <end position="207"/>
    </location>
</feature>
<dbReference type="InterPro" id="IPR036691">
    <property type="entry name" value="Endo/exonu/phosph_ase_sf"/>
</dbReference>
<protein>
    <recommendedName>
        <fullName evidence="4">Endonuclease/exonuclease/phosphatase family protein</fullName>
    </recommendedName>
</protein>
<evidence type="ECO:0008006" key="4">
    <source>
        <dbReference type="Google" id="ProtNLM"/>
    </source>
</evidence>
<organism evidence="2 3">
    <name type="scientific">Amycolatopsis acidicola</name>
    <dbReference type="NCBI Taxonomy" id="2596893"/>
    <lineage>
        <taxon>Bacteria</taxon>
        <taxon>Bacillati</taxon>
        <taxon>Actinomycetota</taxon>
        <taxon>Actinomycetes</taxon>
        <taxon>Pseudonocardiales</taxon>
        <taxon>Pseudonocardiaceae</taxon>
        <taxon>Amycolatopsis</taxon>
    </lineage>
</organism>
<evidence type="ECO:0000313" key="3">
    <source>
        <dbReference type="Proteomes" id="UP000319769"/>
    </source>
</evidence>
<dbReference type="AlphaFoldDB" id="A0A5N0UYK9"/>
<feature type="compositionally biased region" description="Basic and acidic residues" evidence="1">
    <location>
        <begin position="172"/>
        <end position="186"/>
    </location>
</feature>
<proteinExistence type="predicted"/>
<gene>
    <name evidence="2" type="ORF">FPZ12_024025</name>
</gene>